<dbReference type="EMBL" id="JBBBZM010000100">
    <property type="protein sequence ID" value="KAL0634230.1"/>
    <property type="molecule type" value="Genomic_DNA"/>
</dbReference>
<dbReference type="PANTHER" id="PTHR42973">
    <property type="entry name" value="BINDING OXIDOREDUCTASE, PUTATIVE (AFU_ORTHOLOGUE AFUA_1G17690)-RELATED"/>
    <property type="match status" value="1"/>
</dbReference>
<gene>
    <name evidence="7" type="ORF">Q9L58_006848</name>
</gene>
<comment type="similarity">
    <text evidence="2">Belongs to the oxygen-dependent FAD-linked oxidoreductase family.</text>
</comment>
<dbReference type="InterPro" id="IPR006094">
    <property type="entry name" value="Oxid_FAD_bind_N"/>
</dbReference>
<dbReference type="Gene3D" id="3.30.465.10">
    <property type="match status" value="1"/>
</dbReference>
<sequence length="493" mass="52567">MKNYASLLLLAGVVGVLSILFRLNRTADPLVAGLTSLLSPAASIVLPSSPLFANLTRRCVGAYNPEIAAVVRVGAEADVPLIISYAKQNGRTLFVGSSRHGWGASLNDVRDAIMVDITPLSAVVIDSAANTVTVGGGVTIGRVVEALHAAGKETSAGGCDCVGFLGPTLGGGHGRLQGRYGLMADNLVSVRLATASSEIVTVSNTSHAELFWGLRGAGHNFGIVTEAVYRIHDQPNGGIDFSADITYEPEHLEDIFAALNAFSLEQPVDTTVFAMFVPRPGIQPFIALSFISSSPATALETLNRAFGHLPHTSRTESLIPADHTNRLGAFGVGTVSCTNTVRKNAYGVSLTHYHIPTVRGVFTLFAVFIAQNPEAHESVVVFESYPVQAVMAVPEADTAYPHREEKHLILLLAVYPRAELDGLVAQWLGSASGILHTESGFEKPAVYLNYAHGGEGLGASYGYEEWRMEKLKGLKRRWDPEGVFNAFHPIPSV</sequence>
<name>A0ABR3GE83_9PEZI</name>
<evidence type="ECO:0000256" key="5">
    <source>
        <dbReference type="ARBA" id="ARBA00023002"/>
    </source>
</evidence>
<keyword evidence="5" id="KW-0560">Oxidoreductase</keyword>
<protein>
    <recommendedName>
        <fullName evidence="6">FAD-binding PCMH-type domain-containing protein</fullName>
    </recommendedName>
</protein>
<keyword evidence="4" id="KW-0274">FAD</keyword>
<dbReference type="SUPFAM" id="SSF56176">
    <property type="entry name" value="FAD-binding/transporter-associated domain-like"/>
    <property type="match status" value="1"/>
</dbReference>
<organism evidence="7 8">
    <name type="scientific">Discina gigas</name>
    <dbReference type="NCBI Taxonomy" id="1032678"/>
    <lineage>
        <taxon>Eukaryota</taxon>
        <taxon>Fungi</taxon>
        <taxon>Dikarya</taxon>
        <taxon>Ascomycota</taxon>
        <taxon>Pezizomycotina</taxon>
        <taxon>Pezizomycetes</taxon>
        <taxon>Pezizales</taxon>
        <taxon>Discinaceae</taxon>
        <taxon>Discina</taxon>
    </lineage>
</organism>
<evidence type="ECO:0000259" key="6">
    <source>
        <dbReference type="PROSITE" id="PS51387"/>
    </source>
</evidence>
<dbReference type="Pfam" id="PF01565">
    <property type="entry name" value="FAD_binding_4"/>
    <property type="match status" value="1"/>
</dbReference>
<dbReference type="PANTHER" id="PTHR42973:SF9">
    <property type="entry name" value="FAD-BINDING PCMH-TYPE DOMAIN-CONTAINING PROTEIN-RELATED"/>
    <property type="match status" value="1"/>
</dbReference>
<evidence type="ECO:0000256" key="2">
    <source>
        <dbReference type="ARBA" id="ARBA00005466"/>
    </source>
</evidence>
<evidence type="ECO:0000256" key="1">
    <source>
        <dbReference type="ARBA" id="ARBA00001974"/>
    </source>
</evidence>
<accession>A0ABR3GE83</accession>
<dbReference type="InterPro" id="IPR016166">
    <property type="entry name" value="FAD-bd_PCMH"/>
</dbReference>
<keyword evidence="8" id="KW-1185">Reference proteome</keyword>
<dbReference type="Gene3D" id="3.40.462.20">
    <property type="match status" value="1"/>
</dbReference>
<dbReference type="PROSITE" id="PS51387">
    <property type="entry name" value="FAD_PCMH"/>
    <property type="match status" value="1"/>
</dbReference>
<proteinExistence type="inferred from homology"/>
<comment type="cofactor">
    <cofactor evidence="1">
        <name>FAD</name>
        <dbReference type="ChEBI" id="CHEBI:57692"/>
    </cofactor>
</comment>
<evidence type="ECO:0000313" key="7">
    <source>
        <dbReference type="EMBL" id="KAL0634230.1"/>
    </source>
</evidence>
<comment type="caution">
    <text evidence="7">The sequence shown here is derived from an EMBL/GenBank/DDBJ whole genome shotgun (WGS) entry which is preliminary data.</text>
</comment>
<evidence type="ECO:0000256" key="3">
    <source>
        <dbReference type="ARBA" id="ARBA00022630"/>
    </source>
</evidence>
<evidence type="ECO:0000256" key="4">
    <source>
        <dbReference type="ARBA" id="ARBA00022827"/>
    </source>
</evidence>
<dbReference type="InterPro" id="IPR036318">
    <property type="entry name" value="FAD-bd_PCMH-like_sf"/>
</dbReference>
<feature type="domain" description="FAD-binding PCMH-type" evidence="6">
    <location>
        <begin position="63"/>
        <end position="234"/>
    </location>
</feature>
<keyword evidence="3" id="KW-0285">Flavoprotein</keyword>
<reference evidence="7 8" key="1">
    <citation type="submission" date="2024-02" db="EMBL/GenBank/DDBJ databases">
        <title>Discinaceae phylogenomics.</title>
        <authorList>
            <person name="Dirks A.C."/>
            <person name="James T.Y."/>
        </authorList>
    </citation>
    <scope>NUCLEOTIDE SEQUENCE [LARGE SCALE GENOMIC DNA]</scope>
    <source>
        <strain evidence="7 8">ACD0624</strain>
    </source>
</reference>
<dbReference type="InterPro" id="IPR050416">
    <property type="entry name" value="FAD-linked_Oxidoreductase"/>
</dbReference>
<dbReference type="InterPro" id="IPR016169">
    <property type="entry name" value="FAD-bd_PCMH_sub2"/>
</dbReference>
<evidence type="ECO:0000313" key="8">
    <source>
        <dbReference type="Proteomes" id="UP001447188"/>
    </source>
</evidence>
<dbReference type="Proteomes" id="UP001447188">
    <property type="component" value="Unassembled WGS sequence"/>
</dbReference>